<organism evidence="4 5">
    <name type="scientific">Alteromonas stellipolaris</name>
    <dbReference type="NCBI Taxonomy" id="233316"/>
    <lineage>
        <taxon>Bacteria</taxon>
        <taxon>Pseudomonadati</taxon>
        <taxon>Pseudomonadota</taxon>
        <taxon>Gammaproteobacteria</taxon>
        <taxon>Alteromonadales</taxon>
        <taxon>Alteromonadaceae</taxon>
        <taxon>Alteromonas/Salinimonas group</taxon>
        <taxon>Alteromonas</taxon>
    </lineage>
</organism>
<gene>
    <name evidence="4" type="ORF">AVL57_08240</name>
</gene>
<evidence type="ECO:0000313" key="5">
    <source>
        <dbReference type="Proteomes" id="UP000056750"/>
    </source>
</evidence>
<name>A0ABM5YIN5_9ALTE</name>
<evidence type="ECO:0000313" key="4">
    <source>
        <dbReference type="EMBL" id="AMJ73967.1"/>
    </source>
</evidence>
<protein>
    <recommendedName>
        <fullName evidence="3">BPP domain-containing protein</fullName>
    </recommendedName>
</protein>
<feature type="compositionally biased region" description="Low complexity" evidence="1">
    <location>
        <begin position="309"/>
        <end position="319"/>
    </location>
</feature>
<dbReference type="SUPFAM" id="SSF50956">
    <property type="entry name" value="Thermostable phytase (3-phytase)"/>
    <property type="match status" value="1"/>
</dbReference>
<dbReference type="InterPro" id="IPR011042">
    <property type="entry name" value="6-blade_b-propeller_TolB-like"/>
</dbReference>
<feature type="domain" description="BPP" evidence="3">
    <location>
        <begin position="444"/>
        <end position="809"/>
    </location>
</feature>
<evidence type="ECO:0000256" key="1">
    <source>
        <dbReference type="SAM" id="MobiDB-lite"/>
    </source>
</evidence>
<keyword evidence="5" id="KW-1185">Reference proteome</keyword>
<dbReference type="InterPro" id="IPR003431">
    <property type="entry name" value="B-propeller_Phytase"/>
</dbReference>
<dbReference type="Pfam" id="PF02333">
    <property type="entry name" value="Phytase"/>
    <property type="match status" value="2"/>
</dbReference>
<feature type="signal peptide" evidence="2">
    <location>
        <begin position="1"/>
        <end position="30"/>
    </location>
</feature>
<evidence type="ECO:0000259" key="3">
    <source>
        <dbReference type="PROSITE" id="PS51662"/>
    </source>
</evidence>
<dbReference type="PROSITE" id="PS51662">
    <property type="entry name" value="BP_PHYTASE"/>
    <property type="match status" value="1"/>
</dbReference>
<dbReference type="Gene3D" id="2.120.10.30">
    <property type="entry name" value="TolB, C-terminal domain"/>
    <property type="match status" value="2"/>
</dbReference>
<accession>A0ABM5YIN5</accession>
<dbReference type="Proteomes" id="UP000056750">
    <property type="component" value="Chromosome"/>
</dbReference>
<dbReference type="EMBL" id="CP013926">
    <property type="protein sequence ID" value="AMJ73967.1"/>
    <property type="molecule type" value="Genomic_DNA"/>
</dbReference>
<feature type="chain" id="PRO_5045114388" description="BPP domain-containing protein" evidence="2">
    <location>
        <begin position="31"/>
        <end position="818"/>
    </location>
</feature>
<feature type="region of interest" description="Disordered" evidence="1">
    <location>
        <begin position="297"/>
        <end position="319"/>
    </location>
</feature>
<dbReference type="RefSeq" id="WP_057792446.1">
    <property type="nucleotide sequence ID" value="NZ_CP013926.1"/>
</dbReference>
<reference evidence="4 5" key="1">
    <citation type="submission" date="2015-12" db="EMBL/GenBank/DDBJ databases">
        <title>Intraspecies pangenome expansion in the marine bacterium Alteromonas.</title>
        <authorList>
            <person name="Lopez-Perez M."/>
            <person name="Rodriguez-Valera F."/>
        </authorList>
    </citation>
    <scope>NUCLEOTIDE SEQUENCE [LARGE SCALE GENOMIC DNA]</scope>
    <source>
        <strain evidence="4 5">LMG 21861</strain>
    </source>
</reference>
<keyword evidence="2" id="KW-0732">Signal</keyword>
<sequence length="818" mass="87507">MNKVKNKLTKVAIKTSQLGFCLAVMAGANAIASSSADLTLANTGAGITTESETTYELNGRTISVTISETNGLTVSDSKNMLASQKGHFVTAGSYLVSNESVGESSAEVASTTSAYIQTLVFEINSQQIRSYTIGIKNAPNHAISITQTSATDVKDSEALCSAKIDGKLQFINIDALGMLTQYLAIPDKSGSALTVHPLRTLAIGPGIKSCALGVSYHASNYTTSDYNASDYGVPVEGTSHARTKHVKQTIYLADEYAGVWAMPADEEAEVERTLIFNQPDTPVEGVATLNGFEAHKEVPAGSGTNRPITNSSAANSTPTTILGTQGTVTAWVSPEHSGLWLHNTCATSFFDFDQDIAPEDISLLVTGDTVHANIYDDHSGSTLTTNITHAIATINSCHTNQESLIKTPSSFNERSFNETPMLKDTDLTTETPTQNGDVSTNITNETPIFSAIELQPIYETDVVENYGDAADDPAIWINKNDPAKSVVIGTNKKGSLNTYNLQGELVASHKVGRVNNVGVAYDWAPQHDIAVASNRSSNSMSVFFIDKKTGELTFNTNIPTPLNDIYGLCVFSVNNHTQVLVNSTDGRYLRYLLNSPTDVNNNAIAKTNSHTNPVSSAEKADPSQISATLIHDFELPSQPEGCVVDTTAQIAYLGEEGAGIWALDVSEIKTMPSSTLAKAVNKHASIKLDNKTPMFIIPIESPVTADIEGLSLFDVDGVRYLIASSQGNNQYAVYESEAPYKLVGMISIGPNYDKGIDGVSETDGLETTNANLGGPFKNGLLVVQDGRNVMPSQRQNFKLVTGDDLADAIRTHVSNRNQ</sequence>
<evidence type="ECO:0000256" key="2">
    <source>
        <dbReference type="SAM" id="SignalP"/>
    </source>
</evidence>
<proteinExistence type="predicted"/>